<feature type="region of interest" description="Disordered" evidence="1">
    <location>
        <begin position="51"/>
        <end position="115"/>
    </location>
</feature>
<dbReference type="AlphaFoldDB" id="A0A151P911"/>
<accession>A0A151P911</accession>
<gene>
    <name evidence="2" type="ORF">Y1Q_0015121</name>
</gene>
<reference evidence="2 3" key="1">
    <citation type="journal article" date="2012" name="Genome Biol.">
        <title>Sequencing three crocodilian genomes to illuminate the evolution of archosaurs and amniotes.</title>
        <authorList>
            <person name="St John J.A."/>
            <person name="Braun E.L."/>
            <person name="Isberg S.R."/>
            <person name="Miles L.G."/>
            <person name="Chong A.Y."/>
            <person name="Gongora J."/>
            <person name="Dalzell P."/>
            <person name="Moran C."/>
            <person name="Bed'hom B."/>
            <person name="Abzhanov A."/>
            <person name="Burgess S.C."/>
            <person name="Cooksey A.M."/>
            <person name="Castoe T.A."/>
            <person name="Crawford N.G."/>
            <person name="Densmore L.D."/>
            <person name="Drew J.C."/>
            <person name="Edwards S.V."/>
            <person name="Faircloth B.C."/>
            <person name="Fujita M.K."/>
            <person name="Greenwold M.J."/>
            <person name="Hoffmann F.G."/>
            <person name="Howard J.M."/>
            <person name="Iguchi T."/>
            <person name="Janes D.E."/>
            <person name="Khan S.Y."/>
            <person name="Kohno S."/>
            <person name="de Koning A.J."/>
            <person name="Lance S.L."/>
            <person name="McCarthy F.M."/>
            <person name="McCormack J.E."/>
            <person name="Merchant M.E."/>
            <person name="Peterson D.G."/>
            <person name="Pollock D.D."/>
            <person name="Pourmand N."/>
            <person name="Raney B.J."/>
            <person name="Roessler K.A."/>
            <person name="Sanford J.R."/>
            <person name="Sawyer R.H."/>
            <person name="Schmidt C.J."/>
            <person name="Triplett E.W."/>
            <person name="Tuberville T.D."/>
            <person name="Venegas-Anaya M."/>
            <person name="Howard J.T."/>
            <person name="Jarvis E.D."/>
            <person name="Guillette L.J.Jr."/>
            <person name="Glenn T.C."/>
            <person name="Green R.E."/>
            <person name="Ray D.A."/>
        </authorList>
    </citation>
    <scope>NUCLEOTIDE SEQUENCE [LARGE SCALE GENOMIC DNA]</scope>
    <source>
        <strain evidence="2">KSC_2009_1</strain>
    </source>
</reference>
<dbReference type="Proteomes" id="UP000050525">
    <property type="component" value="Unassembled WGS sequence"/>
</dbReference>
<comment type="caution">
    <text evidence="2">The sequence shown here is derived from an EMBL/GenBank/DDBJ whole genome shotgun (WGS) entry which is preliminary data.</text>
</comment>
<keyword evidence="3" id="KW-1185">Reference proteome</keyword>
<name>A0A151P911_ALLMI</name>
<organism evidence="2 3">
    <name type="scientific">Alligator mississippiensis</name>
    <name type="common">American alligator</name>
    <dbReference type="NCBI Taxonomy" id="8496"/>
    <lineage>
        <taxon>Eukaryota</taxon>
        <taxon>Metazoa</taxon>
        <taxon>Chordata</taxon>
        <taxon>Craniata</taxon>
        <taxon>Vertebrata</taxon>
        <taxon>Euteleostomi</taxon>
        <taxon>Archelosauria</taxon>
        <taxon>Archosauria</taxon>
        <taxon>Crocodylia</taxon>
        <taxon>Alligatoridae</taxon>
        <taxon>Alligatorinae</taxon>
        <taxon>Alligator</taxon>
    </lineage>
</organism>
<evidence type="ECO:0000313" key="2">
    <source>
        <dbReference type="EMBL" id="KYO45460.1"/>
    </source>
</evidence>
<dbReference type="EMBL" id="AKHW03000563">
    <property type="protein sequence ID" value="KYO45460.1"/>
    <property type="molecule type" value="Genomic_DNA"/>
</dbReference>
<evidence type="ECO:0000256" key="1">
    <source>
        <dbReference type="SAM" id="MobiDB-lite"/>
    </source>
</evidence>
<sequence>MESMEVQNPTDWQQAHILTLRILQGQQVQMKKLMQMRTQEAKARIHLFVQQQDLSKKTEAQQWSTGPADQREKRGEIQQGTPGAAEPKLEQLADKTRQLGVGNHGDQRSKVRKRR</sequence>
<evidence type="ECO:0000313" key="3">
    <source>
        <dbReference type="Proteomes" id="UP000050525"/>
    </source>
</evidence>
<protein>
    <submittedName>
        <fullName evidence="2">Uncharacterized protein</fullName>
    </submittedName>
</protein>
<proteinExistence type="predicted"/>
<feature type="compositionally biased region" description="Basic and acidic residues" evidence="1">
    <location>
        <begin position="87"/>
        <end position="97"/>
    </location>
</feature>